<dbReference type="AlphaFoldDB" id="A0ABD0UTD2"/>
<dbReference type="Proteomes" id="UP001552299">
    <property type="component" value="Unassembled WGS sequence"/>
</dbReference>
<reference evidence="1 2" key="1">
    <citation type="journal article" date="2024" name="Plant Biotechnol. J.">
        <title>Dendrobium thyrsiflorum genome and its molecular insights into genes involved in important horticultural traits.</title>
        <authorList>
            <person name="Chen B."/>
            <person name="Wang J.Y."/>
            <person name="Zheng P.J."/>
            <person name="Li K.L."/>
            <person name="Liang Y.M."/>
            <person name="Chen X.F."/>
            <person name="Zhang C."/>
            <person name="Zhao X."/>
            <person name="He X."/>
            <person name="Zhang G.Q."/>
            <person name="Liu Z.J."/>
            <person name="Xu Q."/>
        </authorList>
    </citation>
    <scope>NUCLEOTIDE SEQUENCE [LARGE SCALE GENOMIC DNA]</scope>
    <source>
        <strain evidence="1">GZMU011</strain>
    </source>
</reference>
<keyword evidence="2" id="KW-1185">Reference proteome</keyword>
<organism evidence="1 2">
    <name type="scientific">Dendrobium thyrsiflorum</name>
    <name type="common">Pinecone-like raceme dendrobium</name>
    <name type="synonym">Orchid</name>
    <dbReference type="NCBI Taxonomy" id="117978"/>
    <lineage>
        <taxon>Eukaryota</taxon>
        <taxon>Viridiplantae</taxon>
        <taxon>Streptophyta</taxon>
        <taxon>Embryophyta</taxon>
        <taxon>Tracheophyta</taxon>
        <taxon>Spermatophyta</taxon>
        <taxon>Magnoliopsida</taxon>
        <taxon>Liliopsida</taxon>
        <taxon>Asparagales</taxon>
        <taxon>Orchidaceae</taxon>
        <taxon>Epidendroideae</taxon>
        <taxon>Malaxideae</taxon>
        <taxon>Dendrobiinae</taxon>
        <taxon>Dendrobium</taxon>
    </lineage>
</organism>
<comment type="caution">
    <text evidence="1">The sequence shown here is derived from an EMBL/GenBank/DDBJ whole genome shotgun (WGS) entry which is preliminary data.</text>
</comment>
<name>A0ABD0UTD2_DENTH</name>
<dbReference type="EMBL" id="JANQDX010000011">
    <property type="protein sequence ID" value="KAL0916006.1"/>
    <property type="molecule type" value="Genomic_DNA"/>
</dbReference>
<protein>
    <submittedName>
        <fullName evidence="1">Uncharacterized protein</fullName>
    </submittedName>
</protein>
<evidence type="ECO:0000313" key="2">
    <source>
        <dbReference type="Proteomes" id="UP001552299"/>
    </source>
</evidence>
<evidence type="ECO:0000313" key="1">
    <source>
        <dbReference type="EMBL" id="KAL0916006.1"/>
    </source>
</evidence>
<sequence>MGCAEVVVRDRAKAVEAGGACVQTGSRRRGPTCKWGLRGINQTLERQGEVLSSVNSAQSERTSEFEHKCFFGSFILLCSIAIMKTKSHTTNLGKNMHHECLSFPEKSDKNPGSSPGY</sequence>
<gene>
    <name evidence="1" type="ORF">M5K25_013482</name>
</gene>
<accession>A0ABD0UTD2</accession>
<proteinExistence type="predicted"/>